<dbReference type="PRINTS" id="PR00081">
    <property type="entry name" value="GDHRDH"/>
</dbReference>
<dbReference type="Gene3D" id="3.40.50.720">
    <property type="entry name" value="NAD(P)-binding Rossmann-like Domain"/>
    <property type="match status" value="1"/>
</dbReference>
<dbReference type="AlphaFoldDB" id="A0A238K4X8"/>
<dbReference type="OrthoDB" id="5513072at2"/>
<sequence length="231" mass="24712">MAKPQAVIIGAGEGLSAAVARELARDHALTLAARSGDRMRAVAKETGARTVLLDATDEDAVARLFDSLPEAPRVVVFNPSARVRGPVAELAADEVRKAVEVTAIGAFLCGKHAARRMLEAEPVDGVRGTILFTGASAGVKGFPLSAPFAMGKFAQRGLAESMARELHPQGIHVAWINIDGAILNPGRAEPADNPRSMLRPEAIARTYRHLIEQDPSAWTNEVAVRPWVERF</sequence>
<dbReference type="Proteomes" id="UP000207598">
    <property type="component" value="Unassembled WGS sequence"/>
</dbReference>
<evidence type="ECO:0000313" key="2">
    <source>
        <dbReference type="Proteomes" id="UP000207598"/>
    </source>
</evidence>
<dbReference type="SUPFAM" id="SSF51735">
    <property type="entry name" value="NAD(P)-binding Rossmann-fold domains"/>
    <property type="match status" value="1"/>
</dbReference>
<dbReference type="PANTHER" id="PTHR43431:SF7">
    <property type="entry name" value="OXIDOREDUCTASE, SHORT CHAIN DEHYDROGENASE_REDUCTASE FAMILY (AFU_ORTHOLOGUE AFUA_5G14000)"/>
    <property type="match status" value="1"/>
</dbReference>
<dbReference type="RefSeq" id="WP_094020188.1">
    <property type="nucleotide sequence ID" value="NZ_FXYF01000003.1"/>
</dbReference>
<dbReference type="InterPro" id="IPR002347">
    <property type="entry name" value="SDR_fam"/>
</dbReference>
<name>A0A238K4X8_9RHOB</name>
<gene>
    <name evidence="1" type="primary">bdcA</name>
    <name evidence="1" type="ORF">MAA8898_01324</name>
</gene>
<evidence type="ECO:0000313" key="1">
    <source>
        <dbReference type="EMBL" id="SMX37971.1"/>
    </source>
</evidence>
<protein>
    <submittedName>
        <fullName evidence="1">Cyclic-di-GMP-binding biofilm dispersal mediator protein</fullName>
    </submittedName>
</protein>
<proteinExistence type="predicted"/>
<dbReference type="InterPro" id="IPR036291">
    <property type="entry name" value="NAD(P)-bd_dom_sf"/>
</dbReference>
<organism evidence="1 2">
    <name type="scientific">Maliponia aquimaris</name>
    <dbReference type="NCBI Taxonomy" id="1673631"/>
    <lineage>
        <taxon>Bacteria</taxon>
        <taxon>Pseudomonadati</taxon>
        <taxon>Pseudomonadota</taxon>
        <taxon>Alphaproteobacteria</taxon>
        <taxon>Rhodobacterales</taxon>
        <taxon>Paracoccaceae</taxon>
        <taxon>Maliponia</taxon>
    </lineage>
</organism>
<dbReference type="PANTHER" id="PTHR43431">
    <property type="entry name" value="OXIDOREDUCTASE, SHORT CHAIN DEHYDROGENASE/REDUCTASE FAMILY (AFU_ORTHOLOGUE AFUA_5G14000)"/>
    <property type="match status" value="1"/>
</dbReference>
<reference evidence="1 2" key="1">
    <citation type="submission" date="2017-05" db="EMBL/GenBank/DDBJ databases">
        <authorList>
            <person name="Song R."/>
            <person name="Chenine A.L."/>
            <person name="Ruprecht R.M."/>
        </authorList>
    </citation>
    <scope>NUCLEOTIDE SEQUENCE [LARGE SCALE GENOMIC DNA]</scope>
    <source>
        <strain evidence="1 2">CECT 8898</strain>
    </source>
</reference>
<dbReference type="Pfam" id="PF00106">
    <property type="entry name" value="adh_short"/>
    <property type="match status" value="1"/>
</dbReference>
<dbReference type="EMBL" id="FXYF01000003">
    <property type="protein sequence ID" value="SMX37971.1"/>
    <property type="molecule type" value="Genomic_DNA"/>
</dbReference>
<accession>A0A238K4X8</accession>
<keyword evidence="2" id="KW-1185">Reference proteome</keyword>